<dbReference type="SUPFAM" id="SSF56935">
    <property type="entry name" value="Porins"/>
    <property type="match status" value="1"/>
</dbReference>
<evidence type="ECO:0000256" key="2">
    <source>
        <dbReference type="ARBA" id="ARBA00008163"/>
    </source>
</evidence>
<evidence type="ECO:0000256" key="1">
    <source>
        <dbReference type="ARBA" id="ARBA00004571"/>
    </source>
</evidence>
<evidence type="ECO:0008006" key="11">
    <source>
        <dbReference type="Google" id="ProtNLM"/>
    </source>
</evidence>
<dbReference type="GO" id="GO:0009279">
    <property type="term" value="C:cell outer membrane"/>
    <property type="evidence" value="ECO:0007669"/>
    <property type="project" value="UniProtKB-SubCell"/>
</dbReference>
<evidence type="ECO:0000256" key="4">
    <source>
        <dbReference type="ARBA" id="ARBA00022692"/>
    </source>
</evidence>
<dbReference type="EMBL" id="CP039965">
    <property type="protein sequence ID" value="QCO57142.1"/>
    <property type="molecule type" value="Genomic_DNA"/>
</dbReference>
<gene>
    <name evidence="9" type="ORF">EOK75_15325</name>
</gene>
<dbReference type="Gene3D" id="2.40.160.60">
    <property type="entry name" value="Outer membrane protein transport protein (OMPP1/FadL/TodX)"/>
    <property type="match status" value="1"/>
</dbReference>
<dbReference type="OrthoDB" id="6679728at2"/>
<keyword evidence="6" id="KW-0472">Membrane</keyword>
<keyword evidence="4" id="KW-0812">Transmembrane</keyword>
<keyword evidence="7" id="KW-0998">Cell outer membrane</keyword>
<comment type="subcellular location">
    <subcellularLocation>
        <location evidence="1">Cell outer membrane</location>
        <topology evidence="1">Multi-pass membrane protein</topology>
    </subcellularLocation>
</comment>
<evidence type="ECO:0000256" key="3">
    <source>
        <dbReference type="ARBA" id="ARBA00022452"/>
    </source>
</evidence>
<keyword evidence="10" id="KW-1185">Reference proteome</keyword>
<geneLocation type="plasmid" evidence="9 10">
    <name>unnamed1</name>
</geneLocation>
<accession>A0A4P8EJV5</accession>
<dbReference type="KEGG" id="pseb:EOK75_15325"/>
<dbReference type="Pfam" id="PF03349">
    <property type="entry name" value="Toluene_X"/>
    <property type="match status" value="1"/>
</dbReference>
<comment type="similarity">
    <text evidence="2">Belongs to the OmpP1/FadL family.</text>
</comment>
<feature type="chain" id="PRO_5020205499" description="Aromatic hydrocarbon degradation protein" evidence="8">
    <location>
        <begin position="21"/>
        <end position="398"/>
    </location>
</feature>
<dbReference type="GO" id="GO:0015483">
    <property type="term" value="F:long-chain fatty acid transporting porin activity"/>
    <property type="evidence" value="ECO:0007669"/>
    <property type="project" value="TreeGrafter"/>
</dbReference>
<evidence type="ECO:0000256" key="7">
    <source>
        <dbReference type="ARBA" id="ARBA00023237"/>
    </source>
</evidence>
<dbReference type="RefSeq" id="WP_137194947.1">
    <property type="nucleotide sequence ID" value="NZ_CP039965.1"/>
</dbReference>
<name>A0A4P8EJV5_9RHOB</name>
<sequence length="398" mass="41738">MKKLAITLGAIALSASAAHAAGIERSRLAYGTLFETGTYLEFGASRVAPSISGTYSNPSFGTTTGSMAGDYTTLSFSFKRDISEKLAYGVFVNTPYGALASYNAGFYTGLNAEWKNRQAAVLFKYKVNPNVSVYGGLKAVRSQATIEIPSSMIAGGLAQAQAVGAAPGATPEQVAAGANADAILTASGGTGLEYSAFGPADTRLGYIIGAAYEKPEIALRVALTYESGISHKFRTTETSIIPGIARTDIINIEMPESLTLDFQSGVAKDTLVFGSIRYAKWSVWEVRPTGYDALTGGNITDFADNVTSFQLGVGRKINDQFSAFIRAGYEKSNSGTSSRLSPINGVRSIGIGGSYTHDNMKITAGLEYAKLGDAVDATGTRFSGSKAVGLGVTVGYRF</sequence>
<protein>
    <recommendedName>
        <fullName evidence="11">Aromatic hydrocarbon degradation protein</fullName>
    </recommendedName>
</protein>
<dbReference type="PANTHER" id="PTHR35093">
    <property type="entry name" value="OUTER MEMBRANE PROTEIN NMB0088-RELATED"/>
    <property type="match status" value="1"/>
</dbReference>
<dbReference type="PANTHER" id="PTHR35093:SF8">
    <property type="entry name" value="OUTER MEMBRANE PROTEIN NMB0088-RELATED"/>
    <property type="match status" value="1"/>
</dbReference>
<keyword evidence="5 8" id="KW-0732">Signal</keyword>
<evidence type="ECO:0000256" key="8">
    <source>
        <dbReference type="SAM" id="SignalP"/>
    </source>
</evidence>
<dbReference type="Proteomes" id="UP000298631">
    <property type="component" value="Plasmid unnamed1"/>
</dbReference>
<evidence type="ECO:0000256" key="6">
    <source>
        <dbReference type="ARBA" id="ARBA00023136"/>
    </source>
</evidence>
<evidence type="ECO:0000313" key="9">
    <source>
        <dbReference type="EMBL" id="QCO57142.1"/>
    </source>
</evidence>
<evidence type="ECO:0000313" key="10">
    <source>
        <dbReference type="Proteomes" id="UP000298631"/>
    </source>
</evidence>
<dbReference type="InterPro" id="IPR005017">
    <property type="entry name" value="OMPP1/FadL/TodX"/>
</dbReference>
<keyword evidence="9" id="KW-0614">Plasmid</keyword>
<keyword evidence="3" id="KW-1134">Transmembrane beta strand</keyword>
<dbReference type="AlphaFoldDB" id="A0A4P8EJV5"/>
<feature type="signal peptide" evidence="8">
    <location>
        <begin position="1"/>
        <end position="20"/>
    </location>
</feature>
<evidence type="ECO:0000256" key="5">
    <source>
        <dbReference type="ARBA" id="ARBA00022729"/>
    </source>
</evidence>
<reference evidence="9 10" key="1">
    <citation type="submission" date="2019-05" db="EMBL/GenBank/DDBJ databases">
        <title>Pseudorhodobacter turbinis sp. nov., isolated from the gut of the Korean turban shell.</title>
        <authorList>
            <person name="Jeong Y.-S."/>
            <person name="Kang W.-R."/>
            <person name="Bae J.-W."/>
        </authorList>
    </citation>
    <scope>NUCLEOTIDE SEQUENCE [LARGE SCALE GENOMIC DNA]</scope>
    <source>
        <strain evidence="9 10">S12M18</strain>
        <plasmid evidence="9 10">unnamed1</plasmid>
    </source>
</reference>
<organism evidence="9 10">
    <name type="scientific">Pseudorhodobacter turbinis</name>
    <dbReference type="NCBI Taxonomy" id="2500533"/>
    <lineage>
        <taxon>Bacteria</taxon>
        <taxon>Pseudomonadati</taxon>
        <taxon>Pseudomonadota</taxon>
        <taxon>Alphaproteobacteria</taxon>
        <taxon>Rhodobacterales</taxon>
        <taxon>Paracoccaceae</taxon>
        <taxon>Pseudorhodobacter</taxon>
    </lineage>
</organism>
<proteinExistence type="inferred from homology"/>